<dbReference type="InterPro" id="IPR007554">
    <property type="entry name" value="Glycerophosphate_synth"/>
</dbReference>
<accession>A0ABU4IIB9</accession>
<sequence>MKEVYYFSASLSPLNDYWILKELLKGDVKVRVVDIYDLINDRDKDTQVDNAQVEIDFVCNDIDDLKKIINIINENDIAFVPTSDGIADYIRRRLAAKGVKLVCDTTFSLPIVDLESESFFEADLRNNSLFDRVFWVLKHKGLSGFLGHCIDYFNAKSPVVFRTPVVITKNVGATGEPLASGTQLNESIYLITSGAKNHLSYKLVRNASNQIKIGHYCTVCREEGLPRVIDEDYFVFIDQALPVHRDASRLGIDYLEYAEDYYKSLQLFFEKIEKTTGKKVVVALHPRTNEEYFKNFGTFECVKNKTEELIEYSSAVLTHYSTCIYSAVYRNKPIVIFTNDLMNHHHDIRRVYDFSERLNCKVIDSDNFDGSNFNEYLKLDKNKYELFCEEYIKQCDSKSGKSIDILKEKFKL</sequence>
<dbReference type="RefSeq" id="WP_171138530.1">
    <property type="nucleotide sequence ID" value="NZ_AP024893.1"/>
</dbReference>
<gene>
    <name evidence="1" type="ORF">SBW85_11315</name>
</gene>
<name>A0ABU4IIB9_9VIBR</name>
<dbReference type="Gene3D" id="3.40.50.12580">
    <property type="match status" value="1"/>
</dbReference>
<reference evidence="1 2" key="1">
    <citation type="submission" date="2023-11" db="EMBL/GenBank/DDBJ databases">
        <title>Plant-associative lifestyle of Vibrio porteresiae and its evolutionary dynamics.</title>
        <authorList>
            <person name="Rameshkumar N."/>
            <person name="Kirti K."/>
        </authorList>
    </citation>
    <scope>NUCLEOTIDE SEQUENCE [LARGE SCALE GENOMIC DNA]</scope>
    <source>
        <strain evidence="1 2">MSSRF60</strain>
    </source>
</reference>
<evidence type="ECO:0000313" key="2">
    <source>
        <dbReference type="Proteomes" id="UP001272325"/>
    </source>
</evidence>
<dbReference type="Pfam" id="PF04464">
    <property type="entry name" value="Glyphos_transf"/>
    <property type="match status" value="1"/>
</dbReference>
<evidence type="ECO:0000313" key="1">
    <source>
        <dbReference type="EMBL" id="MDW6018311.1"/>
    </source>
</evidence>
<protein>
    <submittedName>
        <fullName evidence="1">CDP-glycerol glycerophosphotransferase family protein</fullName>
    </submittedName>
</protein>
<comment type="caution">
    <text evidence="1">The sequence shown here is derived from an EMBL/GenBank/DDBJ whole genome shotgun (WGS) entry which is preliminary data.</text>
</comment>
<proteinExistence type="predicted"/>
<organism evidence="1 2">
    <name type="scientific">Vibrio plantisponsor</name>
    <dbReference type="NCBI Taxonomy" id="664643"/>
    <lineage>
        <taxon>Bacteria</taxon>
        <taxon>Pseudomonadati</taxon>
        <taxon>Pseudomonadota</taxon>
        <taxon>Gammaproteobacteria</taxon>
        <taxon>Vibrionales</taxon>
        <taxon>Vibrionaceae</taxon>
        <taxon>Vibrio</taxon>
    </lineage>
</organism>
<keyword evidence="2" id="KW-1185">Reference proteome</keyword>
<dbReference type="Proteomes" id="UP001272325">
    <property type="component" value="Unassembled WGS sequence"/>
</dbReference>
<dbReference type="InterPro" id="IPR043148">
    <property type="entry name" value="TagF_C"/>
</dbReference>
<dbReference type="EMBL" id="JAWRCN010000001">
    <property type="protein sequence ID" value="MDW6018311.1"/>
    <property type="molecule type" value="Genomic_DNA"/>
</dbReference>